<organism evidence="1">
    <name type="scientific">Siphoviridae sp. ctRPk8</name>
    <dbReference type="NCBI Taxonomy" id="2827870"/>
    <lineage>
        <taxon>Viruses</taxon>
        <taxon>Duplodnaviria</taxon>
        <taxon>Heunggongvirae</taxon>
        <taxon>Uroviricota</taxon>
        <taxon>Caudoviricetes</taxon>
    </lineage>
</organism>
<protein>
    <submittedName>
        <fullName evidence="1">Uncharacterized protein</fullName>
    </submittedName>
</protein>
<evidence type="ECO:0000313" key="1">
    <source>
        <dbReference type="EMBL" id="DAF50921.1"/>
    </source>
</evidence>
<name>A0A8S5SIS4_9CAUD</name>
<accession>A0A8S5SIS4</accession>
<reference evidence="1" key="1">
    <citation type="journal article" date="2021" name="Proc. Natl. Acad. Sci. U.S.A.">
        <title>A Catalog of Tens of Thousands of Viruses from Human Metagenomes Reveals Hidden Associations with Chronic Diseases.</title>
        <authorList>
            <person name="Tisza M.J."/>
            <person name="Buck C.B."/>
        </authorList>
    </citation>
    <scope>NUCLEOTIDE SEQUENCE</scope>
    <source>
        <strain evidence="1">CtRPk8</strain>
    </source>
</reference>
<proteinExistence type="predicted"/>
<dbReference type="EMBL" id="BK032606">
    <property type="protein sequence ID" value="DAF50921.1"/>
    <property type="molecule type" value="Genomic_DNA"/>
</dbReference>
<sequence length="37" mass="4490">MDVHLYHLNFFDFHAAKSQDEGLPNLVERCLIARFWR</sequence>